<dbReference type="GO" id="GO:0003700">
    <property type="term" value="F:DNA-binding transcription factor activity"/>
    <property type="evidence" value="ECO:0007669"/>
    <property type="project" value="InterPro"/>
</dbReference>
<comment type="caution">
    <text evidence="5">The sequence shown here is derived from an EMBL/GenBank/DDBJ whole genome shotgun (WGS) entry which is preliminary data.</text>
</comment>
<organism evidence="5">
    <name type="scientific">Baileyella intestinalis</name>
    <dbReference type="NCBI Taxonomy" id="2606709"/>
    <lineage>
        <taxon>Bacteria</taxon>
        <taxon>Bacillati</taxon>
        <taxon>Bacillota</taxon>
        <taxon>Clostridia</taxon>
        <taxon>Peptostreptococcales</taxon>
        <taxon>Anaerovoracaceae</taxon>
        <taxon>Baileyella</taxon>
    </lineage>
</organism>
<dbReference type="PROSITE" id="PS50995">
    <property type="entry name" value="HTH_MARR_2"/>
    <property type="match status" value="1"/>
</dbReference>
<evidence type="ECO:0000313" key="5">
    <source>
        <dbReference type="EMBL" id="MST68146.1"/>
    </source>
</evidence>
<name>A0A6A8MA32_9FIRM</name>
<dbReference type="Pfam" id="PF22381">
    <property type="entry name" value="Staph_reg_Sar_Rot"/>
    <property type="match status" value="1"/>
</dbReference>
<dbReference type="RefSeq" id="WP_154571620.1">
    <property type="nucleotide sequence ID" value="NZ_JAQDDW010000001.1"/>
</dbReference>
<dbReference type="GO" id="GO:0003677">
    <property type="term" value="F:DNA binding"/>
    <property type="evidence" value="ECO:0007669"/>
    <property type="project" value="UniProtKB-KW"/>
</dbReference>
<feature type="domain" description="HTH marR-type" evidence="4">
    <location>
        <begin position="4"/>
        <end position="136"/>
    </location>
</feature>
<accession>A0A6A8MA32</accession>
<evidence type="ECO:0000259" key="4">
    <source>
        <dbReference type="PROSITE" id="PS50995"/>
    </source>
</evidence>
<evidence type="ECO:0000256" key="3">
    <source>
        <dbReference type="ARBA" id="ARBA00023163"/>
    </source>
</evidence>
<dbReference type="PANTHER" id="PTHR33164">
    <property type="entry name" value="TRANSCRIPTIONAL REGULATOR, MARR FAMILY"/>
    <property type="match status" value="1"/>
</dbReference>
<dbReference type="Gene3D" id="1.10.10.10">
    <property type="entry name" value="Winged helix-like DNA-binding domain superfamily/Winged helix DNA-binding domain"/>
    <property type="match status" value="1"/>
</dbReference>
<gene>
    <name evidence="5" type="ORF">FYJ66_00770</name>
</gene>
<dbReference type="InterPro" id="IPR036388">
    <property type="entry name" value="WH-like_DNA-bd_sf"/>
</dbReference>
<dbReference type="SMART" id="SM00347">
    <property type="entry name" value="HTH_MARR"/>
    <property type="match status" value="1"/>
</dbReference>
<protein>
    <submittedName>
        <fullName evidence="5">MarR family transcriptional regulator</fullName>
    </submittedName>
</protein>
<keyword evidence="1" id="KW-0805">Transcription regulation</keyword>
<dbReference type="EMBL" id="VUNB01000001">
    <property type="protein sequence ID" value="MST68146.1"/>
    <property type="molecule type" value="Genomic_DNA"/>
</dbReference>
<dbReference type="InterPro" id="IPR039422">
    <property type="entry name" value="MarR/SlyA-like"/>
</dbReference>
<proteinExistence type="predicted"/>
<dbReference type="SUPFAM" id="SSF46785">
    <property type="entry name" value="Winged helix' DNA-binding domain"/>
    <property type="match status" value="1"/>
</dbReference>
<dbReference type="InterPro" id="IPR036390">
    <property type="entry name" value="WH_DNA-bd_sf"/>
</dbReference>
<reference evidence="5" key="1">
    <citation type="submission" date="2019-09" db="EMBL/GenBank/DDBJ databases">
        <title>In-depth cultivation of the pig gut microbiome towards novel bacterial diversity and tailored functional studies.</title>
        <authorList>
            <person name="Wylensek D."/>
            <person name="Hitch T.C.A."/>
            <person name="Clavel T."/>
        </authorList>
    </citation>
    <scope>NUCLEOTIDE SEQUENCE</scope>
    <source>
        <strain evidence="5">RF-744-FAT-WT-3</strain>
    </source>
</reference>
<keyword evidence="2" id="KW-0238">DNA-binding</keyword>
<sequence length="143" mass="16703">MLEDSYILISTHRIVKDLDRQTTTISGRYGLTFQQFMVLEALLHKGVMTVGEIKDTILSSNGTIPVIINNLAKQELVQRDKDPEDHRKSVVRLTEKGRKLIEKVYPENEKMYTEKFDVWSAEEKKELIRLLSKYHKRLRAGEE</sequence>
<keyword evidence="3" id="KW-0804">Transcription</keyword>
<evidence type="ECO:0000256" key="1">
    <source>
        <dbReference type="ARBA" id="ARBA00023015"/>
    </source>
</evidence>
<dbReference type="InterPro" id="IPR055166">
    <property type="entry name" value="Transc_reg_Sar_Rot_HTH"/>
</dbReference>
<dbReference type="PANTHER" id="PTHR33164:SF56">
    <property type="entry name" value="HTH-TYPE TRANSCRIPTIONAL REGULATOR MHQR"/>
    <property type="match status" value="1"/>
</dbReference>
<dbReference type="GO" id="GO:0006950">
    <property type="term" value="P:response to stress"/>
    <property type="evidence" value="ECO:0007669"/>
    <property type="project" value="TreeGrafter"/>
</dbReference>
<dbReference type="InterPro" id="IPR000835">
    <property type="entry name" value="HTH_MarR-typ"/>
</dbReference>
<evidence type="ECO:0000256" key="2">
    <source>
        <dbReference type="ARBA" id="ARBA00023125"/>
    </source>
</evidence>
<dbReference type="AlphaFoldDB" id="A0A6A8MA32"/>